<evidence type="ECO:0000313" key="3">
    <source>
        <dbReference type="Proteomes" id="UP001601288"/>
    </source>
</evidence>
<comment type="caution">
    <text evidence="2">The sequence shown here is derived from an EMBL/GenBank/DDBJ whole genome shotgun (WGS) entry which is preliminary data.</text>
</comment>
<evidence type="ECO:0000256" key="1">
    <source>
        <dbReference type="SAM" id="Phobius"/>
    </source>
</evidence>
<accession>A0ABW6L9I6</accession>
<organism evidence="2 3">
    <name type="scientific">Streptomyces massasporeus</name>
    <dbReference type="NCBI Taxonomy" id="67324"/>
    <lineage>
        <taxon>Bacteria</taxon>
        <taxon>Bacillati</taxon>
        <taxon>Actinomycetota</taxon>
        <taxon>Actinomycetes</taxon>
        <taxon>Kitasatosporales</taxon>
        <taxon>Streptomycetaceae</taxon>
        <taxon>Streptomyces</taxon>
    </lineage>
</organism>
<gene>
    <name evidence="2" type="ORF">ACFYM3_10945</name>
</gene>
<reference evidence="2 3" key="1">
    <citation type="submission" date="2024-10" db="EMBL/GenBank/DDBJ databases">
        <title>The Natural Products Discovery Center: Release of the First 8490 Sequenced Strains for Exploring Actinobacteria Biosynthetic Diversity.</title>
        <authorList>
            <person name="Kalkreuter E."/>
            <person name="Kautsar S.A."/>
            <person name="Yang D."/>
            <person name="Bader C.D."/>
            <person name="Teijaro C.N."/>
            <person name="Fluegel L."/>
            <person name="Davis C.M."/>
            <person name="Simpson J.R."/>
            <person name="Lauterbach L."/>
            <person name="Steele A.D."/>
            <person name="Gui C."/>
            <person name="Meng S."/>
            <person name="Li G."/>
            <person name="Viehrig K."/>
            <person name="Ye F."/>
            <person name="Su P."/>
            <person name="Kiefer A.F."/>
            <person name="Nichols A."/>
            <person name="Cepeda A.J."/>
            <person name="Yan W."/>
            <person name="Fan B."/>
            <person name="Jiang Y."/>
            <person name="Adhikari A."/>
            <person name="Zheng C.-J."/>
            <person name="Schuster L."/>
            <person name="Cowan T.M."/>
            <person name="Smanski M.J."/>
            <person name="Chevrette M.G."/>
            <person name="De Carvalho L.P.S."/>
            <person name="Shen B."/>
        </authorList>
    </citation>
    <scope>NUCLEOTIDE SEQUENCE [LARGE SCALE GENOMIC DNA]</scope>
    <source>
        <strain evidence="2 3">NPDC007066</strain>
    </source>
</reference>
<keyword evidence="1" id="KW-0812">Transmembrane</keyword>
<protein>
    <submittedName>
        <fullName evidence="2">Uncharacterized protein</fullName>
    </submittedName>
</protein>
<keyword evidence="1" id="KW-1133">Transmembrane helix</keyword>
<feature type="transmembrane region" description="Helical" evidence="1">
    <location>
        <begin position="60"/>
        <end position="82"/>
    </location>
</feature>
<dbReference type="EMBL" id="JBIAFP010000005">
    <property type="protein sequence ID" value="MFE9225134.1"/>
    <property type="molecule type" value="Genomic_DNA"/>
</dbReference>
<keyword evidence="3" id="KW-1185">Reference proteome</keyword>
<keyword evidence="1" id="KW-0472">Membrane</keyword>
<feature type="transmembrane region" description="Helical" evidence="1">
    <location>
        <begin position="32"/>
        <end position="53"/>
    </location>
</feature>
<name>A0ABW6L9I6_9ACTN</name>
<dbReference type="Proteomes" id="UP001601288">
    <property type="component" value="Unassembled WGS sequence"/>
</dbReference>
<sequence>MALLIAASGVAAVTQGWVLPWNRRSVRRVCLYGWGQLVMAFGLCCQVLFGLVITGPGVRVWGAMSGIALLLVGIIVMMVSQLPGGYRQGRGMP</sequence>
<evidence type="ECO:0000313" key="2">
    <source>
        <dbReference type="EMBL" id="MFE9225134.1"/>
    </source>
</evidence>
<dbReference type="RefSeq" id="WP_358279386.1">
    <property type="nucleotide sequence ID" value="NZ_JBEYGJ010000005.1"/>
</dbReference>
<proteinExistence type="predicted"/>